<feature type="domain" description="DOMON" evidence="1">
    <location>
        <begin position="212"/>
        <end position="330"/>
    </location>
</feature>
<protein>
    <submittedName>
        <fullName evidence="2">DBH-like monooxygenase protein 1</fullName>
        <ecNumber evidence="2">1.14.17.1</ecNumber>
    </submittedName>
</protein>
<dbReference type="GO" id="GO:0004500">
    <property type="term" value="F:dopamine beta-monooxygenase activity"/>
    <property type="evidence" value="ECO:0007669"/>
    <property type="project" value="UniProtKB-EC"/>
</dbReference>
<dbReference type="Pfam" id="PF03351">
    <property type="entry name" value="DOMON"/>
    <property type="match status" value="5"/>
</dbReference>
<dbReference type="EC" id="1.14.17.1" evidence="2"/>
<dbReference type="InterPro" id="IPR005018">
    <property type="entry name" value="DOMON_domain"/>
</dbReference>
<feature type="domain" description="DOMON" evidence="1">
    <location>
        <begin position="745"/>
        <end position="863"/>
    </location>
</feature>
<dbReference type="Proteomes" id="UP001163046">
    <property type="component" value="Unassembled WGS sequence"/>
</dbReference>
<accession>A0A9W9YCJ0</accession>
<dbReference type="SUPFAM" id="SSF49344">
    <property type="entry name" value="CBD9-like"/>
    <property type="match status" value="2"/>
</dbReference>
<dbReference type="GO" id="GO:0005615">
    <property type="term" value="C:extracellular space"/>
    <property type="evidence" value="ECO:0007669"/>
    <property type="project" value="TreeGrafter"/>
</dbReference>
<dbReference type="EMBL" id="MU827785">
    <property type="protein sequence ID" value="KAJ7333721.1"/>
    <property type="molecule type" value="Genomic_DNA"/>
</dbReference>
<dbReference type="GO" id="GO:0006589">
    <property type="term" value="P:octopamine biosynthetic process"/>
    <property type="evidence" value="ECO:0007669"/>
    <property type="project" value="TreeGrafter"/>
</dbReference>
<dbReference type="GO" id="GO:0030667">
    <property type="term" value="C:secretory granule membrane"/>
    <property type="evidence" value="ECO:0007669"/>
    <property type="project" value="TreeGrafter"/>
</dbReference>
<evidence type="ECO:0000259" key="1">
    <source>
        <dbReference type="PROSITE" id="PS50836"/>
    </source>
</evidence>
<dbReference type="OrthoDB" id="10003276at2759"/>
<sequence>MMMGYDVALGTVYSNGSAYLKDYLTVGRMLPRLDTQQDWMLTNSSEENGITTLKFYRMRNTTDQQNDTAIPIGMYVPVVWAYHPSSDQLQHHGADYRGFMNVTLIPAMTMMTTTPTPTTAAPMTSSVVMPVSNSQQETVVPSIAPTATATTPTPAPMTSSVVMPVSNSQQETVVTSIAPTATATTPTPATASVVMPMPPPMHFSNFRSLNDGKYNVSWMYNSSMDTIHIMLEVRATGYIAFGLATIAPNNMTGYDAAIGKVESGTGDLKDYITVGRTQPRLDTNQDWTLTYSKEENGVTTLKFYRKRDTNDSQDIAIPLGTPIFLIWAYHPTNDTLQHHGVPNKGIQQITLIPAITPTTMVAPTPTTATASVVMPPPVNIPNFRSLNAGKYNVSWMYNSSMDTIHIMLEVRATGYIAFGLATAAPTDMVGYDAAIGKVESGIGDLKDYITVGRTQPNLDTNQDWTLTYSKEENGVTTLKFYRKRDTNDSQDIAIPLGTPIFLIWAYHPTSDTLQHHGVPNKGIEQITLIPAITPTTMMMTTMIAPTPTTATASVVMPMPPPVNIPNFRSLNDGKYNVSWMYNSSMDTIHIMLEVRATGYVAFGLATVAPNTMNGYDAAIGKVESGTGDLKDYITVGRTLPNLDTNQDWTLTYSKEENGVTTLKFYRKRDTNDSQDIAIPLGTPIFLIWAYHPTSDTLQHHGVPNKGIEQITLIPAITPTTAMMTTMAASTPTTEMTKFTHAFDNGRFRLLWTFDDQTDMVTFHVKVQTTGWVAFGFALTAPNFMMNYDVVVAGYSNGQGYLNDYYTEGRGRPLPDSKKDYELLSASEVGGYTELMFKRPRDTEDSKDVQFGTGTQVHLIWAYGTNDIRNDRDFDQHAARGFSADKVVIVGKQPNPTQPAAASSLHSCLYGSVTLAIVFFNVLSM</sequence>
<proteinExistence type="predicted"/>
<keyword evidence="3" id="KW-1185">Reference proteome</keyword>
<dbReference type="PROSITE" id="PS50836">
    <property type="entry name" value="DOMON"/>
    <property type="match status" value="5"/>
</dbReference>
<evidence type="ECO:0000313" key="3">
    <source>
        <dbReference type="Proteomes" id="UP001163046"/>
    </source>
</evidence>
<feature type="domain" description="DOMON" evidence="1">
    <location>
        <begin position="573"/>
        <end position="691"/>
    </location>
</feature>
<name>A0A9W9YCJ0_9CNID</name>
<dbReference type="GO" id="GO:0042421">
    <property type="term" value="P:norepinephrine biosynthetic process"/>
    <property type="evidence" value="ECO:0007669"/>
    <property type="project" value="TreeGrafter"/>
</dbReference>
<evidence type="ECO:0000313" key="2">
    <source>
        <dbReference type="EMBL" id="KAJ7333721.1"/>
    </source>
</evidence>
<dbReference type="CDD" id="cd09631">
    <property type="entry name" value="DOMON_DOH"/>
    <property type="match status" value="5"/>
</dbReference>
<comment type="caution">
    <text evidence="2">The sequence shown here is derived from an EMBL/GenBank/DDBJ whole genome shotgun (WGS) entry which is preliminary data.</text>
</comment>
<organism evidence="2 3">
    <name type="scientific">Desmophyllum pertusum</name>
    <dbReference type="NCBI Taxonomy" id="174260"/>
    <lineage>
        <taxon>Eukaryota</taxon>
        <taxon>Metazoa</taxon>
        <taxon>Cnidaria</taxon>
        <taxon>Anthozoa</taxon>
        <taxon>Hexacorallia</taxon>
        <taxon>Scleractinia</taxon>
        <taxon>Caryophylliina</taxon>
        <taxon>Caryophylliidae</taxon>
        <taxon>Desmophyllum</taxon>
    </lineage>
</organism>
<dbReference type="InterPro" id="IPR000945">
    <property type="entry name" value="DBH-like"/>
</dbReference>
<keyword evidence="2" id="KW-0560">Oxidoreductase</keyword>
<dbReference type="GO" id="GO:0042420">
    <property type="term" value="P:dopamine catabolic process"/>
    <property type="evidence" value="ECO:0007669"/>
    <property type="project" value="TreeGrafter"/>
</dbReference>
<dbReference type="PANTHER" id="PTHR10157">
    <property type="entry name" value="DOPAMINE BETA HYDROXYLASE RELATED"/>
    <property type="match status" value="1"/>
</dbReference>
<reference evidence="2" key="1">
    <citation type="submission" date="2023-01" db="EMBL/GenBank/DDBJ databases">
        <title>Genome assembly of the deep-sea coral Lophelia pertusa.</title>
        <authorList>
            <person name="Herrera S."/>
            <person name="Cordes E."/>
        </authorList>
    </citation>
    <scope>NUCLEOTIDE SEQUENCE</scope>
    <source>
        <strain evidence="2">USNM1676648</strain>
        <tissue evidence="2">Polyp</tissue>
    </source>
</reference>
<dbReference type="PANTHER" id="PTHR10157:SF23">
    <property type="entry name" value="MOXD1 HOMOLOG 1"/>
    <property type="match status" value="1"/>
</dbReference>
<dbReference type="InterPro" id="IPR045266">
    <property type="entry name" value="DOH_DOMON"/>
</dbReference>
<feature type="domain" description="DOMON" evidence="1">
    <location>
        <begin position="1"/>
        <end position="83"/>
    </location>
</feature>
<keyword evidence="2" id="KW-0503">Monooxygenase</keyword>
<feature type="domain" description="DOMON" evidence="1">
    <location>
        <begin position="389"/>
        <end position="507"/>
    </location>
</feature>
<dbReference type="SMART" id="SM00664">
    <property type="entry name" value="DoH"/>
    <property type="match status" value="5"/>
</dbReference>
<gene>
    <name evidence="2" type="primary">MOXD1_6</name>
    <name evidence="2" type="ORF">OS493_015804</name>
</gene>
<dbReference type="AlphaFoldDB" id="A0A9W9YCJ0"/>